<evidence type="ECO:0000313" key="2">
    <source>
        <dbReference type="EMBL" id="MPN11629.1"/>
    </source>
</evidence>
<dbReference type="EMBL" id="VSSQ01057861">
    <property type="protein sequence ID" value="MPN11629.1"/>
    <property type="molecule type" value="Genomic_DNA"/>
</dbReference>
<dbReference type="PANTHER" id="PTHR43169:SF2">
    <property type="entry name" value="NAD_GMP SYNTHASE DOMAIN-CONTAINING PROTEIN"/>
    <property type="match status" value="1"/>
</dbReference>
<keyword evidence="2" id="KW-0808">Transferase</keyword>
<organism evidence="2">
    <name type="scientific">bioreactor metagenome</name>
    <dbReference type="NCBI Taxonomy" id="1076179"/>
    <lineage>
        <taxon>unclassified sequences</taxon>
        <taxon>metagenomes</taxon>
        <taxon>ecological metagenomes</taxon>
    </lineage>
</organism>
<accession>A0A645FE48</accession>
<dbReference type="Pfam" id="PF02540">
    <property type="entry name" value="NAD_synthase"/>
    <property type="match status" value="1"/>
</dbReference>
<dbReference type="GO" id="GO:0006163">
    <property type="term" value="P:purine nucleotide metabolic process"/>
    <property type="evidence" value="ECO:0007669"/>
    <property type="project" value="UniProtKB-ARBA"/>
</dbReference>
<reference evidence="2" key="1">
    <citation type="submission" date="2019-08" db="EMBL/GenBank/DDBJ databases">
        <authorList>
            <person name="Kucharzyk K."/>
            <person name="Murdoch R.W."/>
            <person name="Higgins S."/>
            <person name="Loffler F."/>
        </authorList>
    </citation>
    <scope>NUCLEOTIDE SEQUENCE</scope>
</reference>
<dbReference type="InterPro" id="IPR014729">
    <property type="entry name" value="Rossmann-like_a/b/a_fold"/>
</dbReference>
<gene>
    <name evidence="2" type="primary">larE_21</name>
    <name evidence="2" type="ORF">SDC9_158933</name>
</gene>
<dbReference type="CDD" id="cd01990">
    <property type="entry name" value="LarE-like"/>
    <property type="match status" value="1"/>
</dbReference>
<dbReference type="AlphaFoldDB" id="A0A645FE48"/>
<dbReference type="InterPro" id="IPR022310">
    <property type="entry name" value="NAD/GMP_synthase"/>
</dbReference>
<feature type="domain" description="NAD/GMP synthase" evidence="1">
    <location>
        <begin position="7"/>
        <end position="77"/>
    </location>
</feature>
<comment type="caution">
    <text evidence="2">The sequence shown here is derived from an EMBL/GenBank/DDBJ whole genome shotgun (WGS) entry which is preliminary data.</text>
</comment>
<dbReference type="PIRSF" id="PIRSF006661">
    <property type="entry name" value="PP-lp_UCP006661"/>
    <property type="match status" value="1"/>
</dbReference>
<dbReference type="EC" id="2.8.1.-" evidence="2"/>
<protein>
    <submittedName>
        <fullName evidence="2">Pyridinium-3,5-biscarboxylic acid mononucleotide sulfurtransferase</fullName>
        <ecNumber evidence="2">2.8.1.-</ecNumber>
    </submittedName>
</protein>
<dbReference type="InterPro" id="IPR052188">
    <property type="entry name" value="Ni-pincer_cofactor_biosynth"/>
</dbReference>
<dbReference type="InterPro" id="IPR005232">
    <property type="entry name" value="LarE"/>
</dbReference>
<evidence type="ECO:0000259" key="1">
    <source>
        <dbReference type="Pfam" id="PF02540"/>
    </source>
</evidence>
<dbReference type="SUPFAM" id="SSF52402">
    <property type="entry name" value="Adenine nucleotide alpha hydrolases-like"/>
    <property type="match status" value="1"/>
</dbReference>
<dbReference type="Gene3D" id="3.40.50.620">
    <property type="entry name" value="HUPs"/>
    <property type="match status" value="1"/>
</dbReference>
<dbReference type="PANTHER" id="PTHR43169">
    <property type="entry name" value="EXSB FAMILY PROTEIN"/>
    <property type="match status" value="1"/>
</dbReference>
<dbReference type="NCBIfam" id="TIGR00268">
    <property type="entry name" value="ATP-dependent sacrificial sulfur transferase LarE"/>
    <property type="match status" value="1"/>
</dbReference>
<name>A0A645FE48_9ZZZZ</name>
<proteinExistence type="predicted"/>
<dbReference type="GO" id="GO:0016783">
    <property type="term" value="F:sulfurtransferase activity"/>
    <property type="evidence" value="ECO:0007669"/>
    <property type="project" value="InterPro"/>
</dbReference>
<sequence length="274" mass="31239">MELQQKFERLKEILKEAGSGAVAFSGGVDSTFLLKVAYDILGDSIVAVTARSSTYPEREYNEAKKYVKQFGAKHITIVSEELDIEGFSKNPINRCYFCKTELFSKVREEANKLNLKHVFDGSNFDDIGDFRPGMKAAKEQGVISPLKLAELTKADIRQLSKDLNIPTWNKPAFACLSSRFPYGKEITVEKLSMVEKAEQFLMDLGFKQLRVRHHDEIARIEVAPEDRAKFFDLDFMDRIGKEFKSIGFKYVTLDIMGYRTGSMNEVLSEEEKII</sequence>